<gene>
    <name evidence="1" type="ORF">ACFOZ0_06495</name>
</gene>
<sequence>MLGTVVTALLGALGIVGTLAAARIQARGAVRQAEAALAQAHATHRAAIEAAATQAQSSFEQQARAARRPVYLSLVDAGHAFADRLPDLFDGTFVGDAPLESEKNAMRVALSRVELEGPATLITLGRSVLATAEKAERMAVGMRSELYVLYRLGIATGEYDGEGLSGDHFDVAYEASNALHRLRQTKPAGQTARDRMLLLRQYFQTEERAHVPDDSDHRLLWGAIRDAEGAMRSAAAAGVIPETSVRRMIVRAVDRTRDATEIFDSNADAFNGAREQFINAARDYLHSPSL</sequence>
<evidence type="ECO:0000313" key="2">
    <source>
        <dbReference type="Proteomes" id="UP001595701"/>
    </source>
</evidence>
<reference evidence="2" key="1">
    <citation type="journal article" date="2019" name="Int. J. Syst. Evol. Microbiol.">
        <title>The Global Catalogue of Microorganisms (GCM) 10K type strain sequencing project: providing services to taxonomists for standard genome sequencing and annotation.</title>
        <authorList>
            <consortium name="The Broad Institute Genomics Platform"/>
            <consortium name="The Broad Institute Genome Sequencing Center for Infectious Disease"/>
            <person name="Wu L."/>
            <person name="Ma J."/>
        </authorList>
    </citation>
    <scope>NUCLEOTIDE SEQUENCE [LARGE SCALE GENOMIC DNA]</scope>
    <source>
        <strain evidence="2">CGMCC 4.7035</strain>
    </source>
</reference>
<protein>
    <submittedName>
        <fullName evidence="1">Uncharacterized protein</fullName>
    </submittedName>
</protein>
<dbReference type="Proteomes" id="UP001595701">
    <property type="component" value="Unassembled WGS sequence"/>
</dbReference>
<dbReference type="RefSeq" id="WP_310778734.1">
    <property type="nucleotide sequence ID" value="NZ_JBHRWR010000003.1"/>
</dbReference>
<keyword evidence="2" id="KW-1185">Reference proteome</keyword>
<organism evidence="1 2">
    <name type="scientific">Streptomyces yaanensis</name>
    <dbReference type="NCBI Taxonomy" id="1142239"/>
    <lineage>
        <taxon>Bacteria</taxon>
        <taxon>Bacillati</taxon>
        <taxon>Actinomycetota</taxon>
        <taxon>Actinomycetes</taxon>
        <taxon>Kitasatosporales</taxon>
        <taxon>Streptomycetaceae</taxon>
        <taxon>Streptomyces</taxon>
    </lineage>
</organism>
<comment type="caution">
    <text evidence="1">The sequence shown here is derived from an EMBL/GenBank/DDBJ whole genome shotgun (WGS) entry which is preliminary data.</text>
</comment>
<name>A0ABV7S9I1_9ACTN</name>
<evidence type="ECO:0000313" key="1">
    <source>
        <dbReference type="EMBL" id="MFC3572931.1"/>
    </source>
</evidence>
<dbReference type="EMBL" id="JBHRWR010000003">
    <property type="protein sequence ID" value="MFC3572931.1"/>
    <property type="molecule type" value="Genomic_DNA"/>
</dbReference>
<proteinExistence type="predicted"/>
<accession>A0ABV7S9I1</accession>